<organism evidence="2 3">
    <name type="scientific">Crenobacter caeni</name>
    <dbReference type="NCBI Taxonomy" id="2705474"/>
    <lineage>
        <taxon>Bacteria</taxon>
        <taxon>Pseudomonadati</taxon>
        <taxon>Pseudomonadota</taxon>
        <taxon>Betaproteobacteria</taxon>
        <taxon>Neisseriales</taxon>
        <taxon>Neisseriaceae</taxon>
        <taxon>Crenobacter</taxon>
    </lineage>
</organism>
<feature type="transmembrane region" description="Helical" evidence="1">
    <location>
        <begin position="188"/>
        <end position="210"/>
    </location>
</feature>
<name>A0A6B2KUM2_9NEIS</name>
<reference evidence="2 3" key="1">
    <citation type="submission" date="2020-02" db="EMBL/GenBank/DDBJ databases">
        <authorList>
            <person name="Yang Z."/>
        </authorList>
    </citation>
    <scope>NUCLEOTIDE SEQUENCE [LARGE SCALE GENOMIC DNA]</scope>
    <source>
        <strain evidence="2 3">HX-7-9</strain>
    </source>
</reference>
<evidence type="ECO:0000256" key="1">
    <source>
        <dbReference type="SAM" id="Phobius"/>
    </source>
</evidence>
<dbReference type="AlphaFoldDB" id="A0A6B2KUM2"/>
<sequence length="211" mass="23429">MNDPRTEPLLEWNRLARENTENAIVSSMFEATAQSSTSVESFSTWLLVGTAAVASFFITNAQGILPFIGKEGFLVCGAFLCGSCFFGLLSKIYALSCKIGIEVGASIRKTFLEHLDKHEAEEEKINESAEHWGITLETGVRIERILHEYYSPQPKYVGWLAFRHFKKNQGNPQIGHLLSIRALHKQGLFTSLQALSVLGFLIAGFVYVAAI</sequence>
<accession>A0A6B2KUM2</accession>
<dbReference type="RefSeq" id="WP_163317403.1">
    <property type="nucleotide sequence ID" value="NZ_JAAGAA010000014.1"/>
</dbReference>
<feature type="transmembrane region" description="Helical" evidence="1">
    <location>
        <begin position="45"/>
        <end position="65"/>
    </location>
</feature>
<keyword evidence="3" id="KW-1185">Reference proteome</keyword>
<dbReference type="Proteomes" id="UP000482578">
    <property type="component" value="Unassembled WGS sequence"/>
</dbReference>
<feature type="transmembrane region" description="Helical" evidence="1">
    <location>
        <begin position="71"/>
        <end position="89"/>
    </location>
</feature>
<keyword evidence="1" id="KW-1133">Transmembrane helix</keyword>
<keyword evidence="1" id="KW-0472">Membrane</keyword>
<proteinExistence type="predicted"/>
<evidence type="ECO:0000313" key="3">
    <source>
        <dbReference type="Proteomes" id="UP000482578"/>
    </source>
</evidence>
<keyword evidence="1" id="KW-0812">Transmembrane</keyword>
<dbReference type="EMBL" id="JAAGAA010000014">
    <property type="protein sequence ID" value="NDV13955.1"/>
    <property type="molecule type" value="Genomic_DNA"/>
</dbReference>
<gene>
    <name evidence="2" type="ORF">GZH52_14365</name>
</gene>
<protein>
    <submittedName>
        <fullName evidence="2">Uncharacterized protein</fullName>
    </submittedName>
</protein>
<comment type="caution">
    <text evidence="2">The sequence shown here is derived from an EMBL/GenBank/DDBJ whole genome shotgun (WGS) entry which is preliminary data.</text>
</comment>
<evidence type="ECO:0000313" key="2">
    <source>
        <dbReference type="EMBL" id="NDV13955.1"/>
    </source>
</evidence>